<proteinExistence type="predicted"/>
<reference evidence="1" key="1">
    <citation type="submission" date="2015-12" db="EMBL/GenBank/DDBJ databases">
        <title>Update maize B73 reference genome by single molecule sequencing technologies.</title>
        <authorList>
            <consortium name="Maize Genome Sequencing Project"/>
            <person name="Ware D."/>
        </authorList>
    </citation>
    <scope>NUCLEOTIDE SEQUENCE</scope>
    <source>
        <tissue evidence="1">Seedling</tissue>
    </source>
</reference>
<evidence type="ECO:0000313" key="1">
    <source>
        <dbReference type="EMBL" id="AQK85202.1"/>
    </source>
</evidence>
<name>A0A1D6M1T5_MAIZE</name>
<organism evidence="1">
    <name type="scientific">Zea mays</name>
    <name type="common">Maize</name>
    <dbReference type="NCBI Taxonomy" id="4577"/>
    <lineage>
        <taxon>Eukaryota</taxon>
        <taxon>Viridiplantae</taxon>
        <taxon>Streptophyta</taxon>
        <taxon>Embryophyta</taxon>
        <taxon>Tracheophyta</taxon>
        <taxon>Spermatophyta</taxon>
        <taxon>Magnoliopsida</taxon>
        <taxon>Liliopsida</taxon>
        <taxon>Poales</taxon>
        <taxon>Poaceae</taxon>
        <taxon>PACMAD clade</taxon>
        <taxon>Panicoideae</taxon>
        <taxon>Andropogonodae</taxon>
        <taxon>Andropogoneae</taxon>
        <taxon>Tripsacinae</taxon>
        <taxon>Zea</taxon>
    </lineage>
</organism>
<protein>
    <submittedName>
        <fullName evidence="1">Uncharacterized protein</fullName>
    </submittedName>
</protein>
<dbReference type="EMBL" id="CM000782">
    <property type="protein sequence ID" value="AQK85202.1"/>
    <property type="molecule type" value="Genomic_DNA"/>
</dbReference>
<dbReference type="AlphaFoldDB" id="A0A1D6M1T5"/>
<accession>A0A1D6M1T5</accession>
<feature type="non-terminal residue" evidence="1">
    <location>
        <position position="113"/>
    </location>
</feature>
<sequence length="113" mass="12720">MNLLGTGSEPRPRPGSPPSSPPTLDYLDAKFKEIGHNNMYSPHATPQLIVLLYVTSEILRLNPGYKTPENYKPVLRETKIPVPVCEILRLNPGYKTPENYKPVLRETKILVPV</sequence>
<gene>
    <name evidence="1" type="ORF">ZEAMMB73_Zm00001d037922</name>
</gene>